<keyword evidence="7" id="KW-0732">Signal</keyword>
<protein>
    <submittedName>
        <fullName evidence="9 10">Amelogenin, X isoform</fullName>
    </submittedName>
</protein>
<evidence type="ECO:0000313" key="8">
    <source>
        <dbReference type="Proteomes" id="UP001190640"/>
    </source>
</evidence>
<evidence type="ECO:0000256" key="4">
    <source>
        <dbReference type="ARBA" id="ARBA00022530"/>
    </source>
</evidence>
<dbReference type="GO" id="GO:0070166">
    <property type="term" value="P:enamel mineralization"/>
    <property type="evidence" value="ECO:0007669"/>
    <property type="project" value="TreeGrafter"/>
</dbReference>
<dbReference type="InterPro" id="IPR004116">
    <property type="entry name" value="Amelogenin"/>
</dbReference>
<evidence type="ECO:0000313" key="9">
    <source>
        <dbReference type="RefSeq" id="XP_054829299.1"/>
    </source>
</evidence>
<evidence type="ECO:0000256" key="1">
    <source>
        <dbReference type="ARBA" id="ARBA00004498"/>
    </source>
</evidence>
<dbReference type="KEGG" id="emc:129325576"/>
<dbReference type="GO" id="GO:0030345">
    <property type="term" value="F:structural constituent of tooth enamel"/>
    <property type="evidence" value="ECO:0007669"/>
    <property type="project" value="TreeGrafter"/>
</dbReference>
<dbReference type="RefSeq" id="XP_054829302.1">
    <property type="nucleotide sequence ID" value="XM_054973327.1"/>
</dbReference>
<gene>
    <name evidence="9 10 11 12" type="primary">AMELX</name>
</gene>
<evidence type="ECO:0000313" key="10">
    <source>
        <dbReference type="RefSeq" id="XP_054829300.1"/>
    </source>
</evidence>
<accession>A0AA97J1D1</accession>
<evidence type="ECO:0000256" key="2">
    <source>
        <dbReference type="ARBA" id="ARBA00010383"/>
    </source>
</evidence>
<dbReference type="PRINTS" id="PR01757">
    <property type="entry name" value="AMELOGENIN"/>
</dbReference>
<feature type="compositionally biased region" description="Low complexity" evidence="6">
    <location>
        <begin position="149"/>
        <end position="171"/>
    </location>
</feature>
<dbReference type="RefSeq" id="XP_054829300.1">
    <property type="nucleotide sequence ID" value="XM_054973325.1"/>
</dbReference>
<dbReference type="PANTHER" id="PTHR46794">
    <property type="entry name" value="AMELOGENIN, Y ISOFORM"/>
    <property type="match status" value="1"/>
</dbReference>
<dbReference type="RefSeq" id="XP_054829301.1">
    <property type="nucleotide sequence ID" value="XM_054973326.1"/>
</dbReference>
<organism evidence="8 9">
    <name type="scientific">Eublepharis macularius</name>
    <name type="common">Leopard gecko</name>
    <name type="synonym">Cyrtodactylus macularius</name>
    <dbReference type="NCBI Taxonomy" id="481883"/>
    <lineage>
        <taxon>Eukaryota</taxon>
        <taxon>Metazoa</taxon>
        <taxon>Chordata</taxon>
        <taxon>Craniata</taxon>
        <taxon>Vertebrata</taxon>
        <taxon>Euteleostomi</taxon>
        <taxon>Lepidosauria</taxon>
        <taxon>Squamata</taxon>
        <taxon>Bifurcata</taxon>
        <taxon>Gekkota</taxon>
        <taxon>Eublepharidae</taxon>
        <taxon>Eublepharinae</taxon>
        <taxon>Eublepharis</taxon>
    </lineage>
</organism>
<feature type="signal peptide" evidence="7">
    <location>
        <begin position="1"/>
        <end position="20"/>
    </location>
</feature>
<keyword evidence="8" id="KW-1185">Reference proteome</keyword>
<dbReference type="CTD" id="265"/>
<name>A0AA97J1D1_EUBMA</name>
<dbReference type="AlphaFoldDB" id="A0AA97J1D1"/>
<feature type="region of interest" description="Disordered" evidence="6">
    <location>
        <begin position="131"/>
        <end position="199"/>
    </location>
</feature>
<evidence type="ECO:0000256" key="3">
    <source>
        <dbReference type="ARBA" id="ARBA00022525"/>
    </source>
</evidence>
<evidence type="ECO:0000313" key="12">
    <source>
        <dbReference type="RefSeq" id="XP_054829302.1"/>
    </source>
</evidence>
<dbReference type="SMART" id="SM00818">
    <property type="entry name" value="Amelogenin"/>
    <property type="match status" value="1"/>
</dbReference>
<keyword evidence="4" id="KW-0272">Extracellular matrix</keyword>
<reference evidence="9 10" key="1">
    <citation type="submission" date="2025-04" db="UniProtKB">
        <authorList>
            <consortium name="RefSeq"/>
        </authorList>
    </citation>
    <scope>IDENTIFICATION</scope>
    <source>
        <tissue evidence="9 10">Blood</tissue>
    </source>
</reference>
<dbReference type="Proteomes" id="UP001190640">
    <property type="component" value="Chromosome 3"/>
</dbReference>
<evidence type="ECO:0000256" key="6">
    <source>
        <dbReference type="SAM" id="MobiDB-lite"/>
    </source>
</evidence>
<dbReference type="RefSeq" id="XP_054829299.1">
    <property type="nucleotide sequence ID" value="XM_054973324.1"/>
</dbReference>
<evidence type="ECO:0000313" key="11">
    <source>
        <dbReference type="RefSeq" id="XP_054829301.1"/>
    </source>
</evidence>
<evidence type="ECO:0000256" key="5">
    <source>
        <dbReference type="ARBA" id="ARBA00022591"/>
    </source>
</evidence>
<evidence type="ECO:0000256" key="7">
    <source>
        <dbReference type="SAM" id="SignalP"/>
    </source>
</evidence>
<dbReference type="GeneID" id="129325576"/>
<keyword evidence="3" id="KW-0964">Secreted</keyword>
<comment type="subcellular location">
    <subcellularLocation>
        <location evidence="1">Secreted</location>
        <location evidence="1">Extracellular space</location>
        <location evidence="1">Extracellular matrix</location>
    </subcellularLocation>
</comment>
<proteinExistence type="inferred from homology"/>
<comment type="similarity">
    <text evidence="2">Belongs to the amelogenin family.</text>
</comment>
<dbReference type="Pfam" id="PF02948">
    <property type="entry name" value="Amelogenin"/>
    <property type="match status" value="1"/>
</dbReference>
<dbReference type="PANTHER" id="PTHR46794:SF2">
    <property type="entry name" value="AMELOGENIN, X ISOFORM"/>
    <property type="match status" value="1"/>
</dbReference>
<sequence>MMKKMKGWTLFMCLFSAAFSLPLPHAQHPGYINFSYEVMTPLKWYQSLIGHQYPRYSYEPMGGWMHHHTGPAMPPHSSFPGFQQIHAPSHQMHPSQQHLQPPLNTPVQPAGHSPFGHMPGQNTMPQYQPGVAVQHPFPPHAGEHPVHHQQPGNPNQPMQPGNPNQPVYQVHPVPPLPPVIHDAPEPWPGTDKTKQEEVD</sequence>
<keyword evidence="5" id="KW-0091">Biomineralization</keyword>
<feature type="chain" id="PRO_5044705503" evidence="7">
    <location>
        <begin position="21"/>
        <end position="199"/>
    </location>
</feature>